<dbReference type="Proteomes" id="UP000517759">
    <property type="component" value="Unassembled WGS sequence"/>
</dbReference>
<proteinExistence type="predicted"/>
<organism evidence="1 2">
    <name type="scientific">Methylobacterium brachythecii</name>
    <dbReference type="NCBI Taxonomy" id="1176177"/>
    <lineage>
        <taxon>Bacteria</taxon>
        <taxon>Pseudomonadati</taxon>
        <taxon>Pseudomonadota</taxon>
        <taxon>Alphaproteobacteria</taxon>
        <taxon>Hyphomicrobiales</taxon>
        <taxon>Methylobacteriaceae</taxon>
        <taxon>Methylobacterium</taxon>
    </lineage>
</organism>
<evidence type="ECO:0000313" key="1">
    <source>
        <dbReference type="EMBL" id="MBB3904482.1"/>
    </source>
</evidence>
<protein>
    <submittedName>
        <fullName evidence="1">Uncharacterized protein</fullName>
    </submittedName>
</protein>
<name>A0A7W6AJE3_9HYPH</name>
<sequence>MRKNSGFTIFARRCRLRKLLSRILKTFLNDRSKNQIPRK</sequence>
<accession>A0A7W6AJE3</accession>
<evidence type="ECO:0000313" key="2">
    <source>
        <dbReference type="Proteomes" id="UP000517759"/>
    </source>
</evidence>
<dbReference type="AlphaFoldDB" id="A0A7W6AJE3"/>
<gene>
    <name evidence="1" type="ORF">GGR33_004005</name>
</gene>
<feature type="non-terminal residue" evidence="1">
    <location>
        <position position="39"/>
    </location>
</feature>
<comment type="caution">
    <text evidence="1">The sequence shown here is derived from an EMBL/GenBank/DDBJ whole genome shotgun (WGS) entry which is preliminary data.</text>
</comment>
<reference evidence="1 2" key="1">
    <citation type="submission" date="2020-08" db="EMBL/GenBank/DDBJ databases">
        <title>Genomic Encyclopedia of Type Strains, Phase IV (KMG-IV): sequencing the most valuable type-strain genomes for metagenomic binning, comparative biology and taxonomic classification.</title>
        <authorList>
            <person name="Goeker M."/>
        </authorList>
    </citation>
    <scope>NUCLEOTIDE SEQUENCE [LARGE SCALE GENOMIC DNA]</scope>
    <source>
        <strain evidence="1 2">DSM 24105</strain>
    </source>
</reference>
<dbReference type="EMBL" id="JACIDN010000008">
    <property type="protein sequence ID" value="MBB3904482.1"/>
    <property type="molecule type" value="Genomic_DNA"/>
</dbReference>